<proteinExistence type="inferred from homology"/>
<dbReference type="InterPro" id="IPR013022">
    <property type="entry name" value="Xyl_isomerase-like_TIM-brl"/>
</dbReference>
<dbReference type="GO" id="GO:0003906">
    <property type="term" value="F:DNA-(apurinic or apyrimidinic site) endonuclease activity"/>
    <property type="evidence" value="ECO:0007669"/>
    <property type="project" value="TreeGrafter"/>
</dbReference>
<evidence type="ECO:0000256" key="8">
    <source>
        <dbReference type="ARBA" id="ARBA00023204"/>
    </source>
</evidence>
<dbReference type="Proteomes" id="UP000244378">
    <property type="component" value="Unassembled WGS sequence"/>
</dbReference>
<dbReference type="Proteomes" id="UP000469927">
    <property type="component" value="Unassembled WGS sequence"/>
</dbReference>
<dbReference type="GO" id="GO:0006284">
    <property type="term" value="P:base-excision repair"/>
    <property type="evidence" value="ECO:0007669"/>
    <property type="project" value="TreeGrafter"/>
</dbReference>
<dbReference type="OrthoDB" id="9805666at2"/>
<evidence type="ECO:0000256" key="2">
    <source>
        <dbReference type="ARBA" id="ARBA00022722"/>
    </source>
</evidence>
<dbReference type="CDD" id="cd00019">
    <property type="entry name" value="AP2Ec"/>
    <property type="match status" value="1"/>
</dbReference>
<comment type="caution">
    <text evidence="12">The sequence shown here is derived from an EMBL/GenBank/DDBJ whole genome shotgun (WGS) entry which is preliminary data.</text>
</comment>
<organism evidence="12 13">
    <name type="scientific">Cronobacter muytjensii</name>
    <dbReference type="NCBI Taxonomy" id="413501"/>
    <lineage>
        <taxon>Bacteria</taxon>
        <taxon>Pseudomonadati</taxon>
        <taxon>Pseudomonadota</taxon>
        <taxon>Gammaproteobacteria</taxon>
        <taxon>Enterobacterales</taxon>
        <taxon>Enterobacteriaceae</taxon>
        <taxon>Cronobacter</taxon>
    </lineage>
</organism>
<protein>
    <recommendedName>
        <fullName evidence="9">Probable endonuclease 4</fullName>
        <ecNumber evidence="9">3.1.21.2</ecNumber>
    </recommendedName>
    <alternativeName>
        <fullName evidence="9">Endodeoxyribonuclease IV</fullName>
    </alternativeName>
    <alternativeName>
        <fullName evidence="9">Endonuclease IV</fullName>
    </alternativeName>
</protein>
<dbReference type="GO" id="GO:0008270">
    <property type="term" value="F:zinc ion binding"/>
    <property type="evidence" value="ECO:0007669"/>
    <property type="project" value="UniProtKB-UniRule"/>
</dbReference>
<dbReference type="PANTHER" id="PTHR21445:SF0">
    <property type="entry name" value="APURINIC-APYRIMIDINIC ENDONUCLEASE"/>
    <property type="match status" value="1"/>
</dbReference>
<evidence type="ECO:0000259" key="10">
    <source>
        <dbReference type="Pfam" id="PF01261"/>
    </source>
</evidence>
<evidence type="ECO:0000256" key="5">
    <source>
        <dbReference type="ARBA" id="ARBA00022763"/>
    </source>
</evidence>
<evidence type="ECO:0000256" key="1">
    <source>
        <dbReference type="ARBA" id="ARBA00005340"/>
    </source>
</evidence>
<keyword evidence="5 9" id="KW-0227">DNA damage</keyword>
<dbReference type="PANTHER" id="PTHR21445">
    <property type="entry name" value="ENDONUCLEASE IV ENDODEOXYRIBONUCLEASE IV"/>
    <property type="match status" value="1"/>
</dbReference>
<feature type="binding site" evidence="9">
    <location>
        <position position="229"/>
    </location>
    <ligand>
        <name>Zn(2+)</name>
        <dbReference type="ChEBI" id="CHEBI:29105"/>
        <label>3</label>
    </ligand>
</feature>
<feature type="binding site" evidence="9">
    <location>
        <position position="179"/>
    </location>
    <ligand>
        <name>Zn(2+)</name>
        <dbReference type="ChEBI" id="CHEBI:29105"/>
        <label>2</label>
    </ligand>
</feature>
<dbReference type="GO" id="GO:0003677">
    <property type="term" value="F:DNA binding"/>
    <property type="evidence" value="ECO:0007669"/>
    <property type="project" value="InterPro"/>
</dbReference>
<dbReference type="NCBIfam" id="TIGR00587">
    <property type="entry name" value="nfo"/>
    <property type="match status" value="1"/>
</dbReference>
<dbReference type="PROSITE" id="PS00731">
    <property type="entry name" value="AP_NUCLEASE_F2_3"/>
    <property type="match status" value="1"/>
</dbReference>
<feature type="binding site" evidence="9">
    <location>
        <position position="216"/>
    </location>
    <ligand>
        <name>Zn(2+)</name>
        <dbReference type="ChEBI" id="CHEBI:29105"/>
        <label>2</label>
    </ligand>
</feature>
<dbReference type="InterPro" id="IPR018246">
    <property type="entry name" value="AP_endonuc_F2_Zn_BS"/>
</dbReference>
<dbReference type="NCBIfam" id="NF002199">
    <property type="entry name" value="PRK01060.1-4"/>
    <property type="match status" value="1"/>
</dbReference>
<reference evidence="12 13" key="1">
    <citation type="submission" date="2016-12" db="EMBL/GenBank/DDBJ databases">
        <title>Analysis of the Molecular Diversity Among Cronobacter Species Isolated from Filth Flies Using a Pan Genomic DNA Microarray.</title>
        <authorList>
            <person name="Pava-Ripoll M."/>
            <person name="Tall B."/>
            <person name="Farber J."/>
            <person name="Fanning S."/>
            <person name="Lehner A."/>
            <person name="Stephan R."/>
            <person name="Pagotto F."/>
            <person name="Iverson C."/>
            <person name="Ziobro G."/>
            <person name="Miller A."/>
            <person name="Pearson R."/>
            <person name="Yan Q."/>
            <person name="Kim M."/>
            <person name="Jeong S."/>
            <person name="Park J."/>
            <person name="Jun S."/>
            <person name="Choi H."/>
            <person name="Chung T."/>
            <person name="Yoo Y."/>
            <person name="Park E."/>
            <person name="Hwang S."/>
            <person name="Lee B."/>
            <person name="Sathyamoorthy V."/>
            <person name="Carter L."/>
            <person name="Mammel M."/>
            <person name="Jackson S."/>
            <person name="Kothary M."/>
            <person name="Patel I."/>
            <person name="Grim C."/>
            <person name="Gopinath G."/>
            <person name="Gangiredla J."/>
            <person name="Chase H."/>
        </authorList>
    </citation>
    <scope>NUCLEOTIDE SEQUENCE [LARGE SCALE GENOMIC DNA]</scope>
    <source>
        <strain evidence="12 13">MOD1-Md1s</strain>
    </source>
</reference>
<comment type="cofactor">
    <cofactor evidence="9">
        <name>Zn(2+)</name>
        <dbReference type="ChEBI" id="CHEBI:29105"/>
    </cofactor>
    <text evidence="9">Binds 3 Zn(2+) ions.</text>
</comment>
<feature type="binding site" evidence="9">
    <location>
        <position position="109"/>
    </location>
    <ligand>
        <name>Zn(2+)</name>
        <dbReference type="ChEBI" id="CHEBI:29105"/>
        <label>1</label>
    </ligand>
</feature>
<keyword evidence="3 9" id="KW-0479">Metal-binding</keyword>
<dbReference type="SUPFAM" id="SSF51658">
    <property type="entry name" value="Xylose isomerase-like"/>
    <property type="match status" value="1"/>
</dbReference>
<dbReference type="Pfam" id="PF01261">
    <property type="entry name" value="AP_endonuc_2"/>
    <property type="match status" value="1"/>
</dbReference>
<feature type="binding site" evidence="9">
    <location>
        <position position="182"/>
    </location>
    <ligand>
        <name>Zn(2+)</name>
        <dbReference type="ChEBI" id="CHEBI:29105"/>
        <label>3</label>
    </ligand>
</feature>
<evidence type="ECO:0000313" key="14">
    <source>
        <dbReference type="Proteomes" id="UP000469927"/>
    </source>
</evidence>
<keyword evidence="6 9" id="KW-0378">Hydrolase</keyword>
<keyword evidence="4 9" id="KW-0255">Endonuclease</keyword>
<keyword evidence="14" id="KW-1185">Reference proteome</keyword>
<keyword evidence="2 9" id="KW-0540">Nuclease</keyword>
<dbReference type="EMBL" id="WAGD01000038">
    <property type="protein sequence ID" value="KAB0876991.1"/>
    <property type="molecule type" value="Genomic_DNA"/>
</dbReference>
<evidence type="ECO:0000256" key="4">
    <source>
        <dbReference type="ARBA" id="ARBA00022759"/>
    </source>
</evidence>
<feature type="domain" description="Xylose isomerase-like TIM barrel" evidence="10">
    <location>
        <begin position="19"/>
        <end position="277"/>
    </location>
</feature>
<gene>
    <name evidence="9" type="primary">nfo</name>
    <name evidence="12" type="ORF">AUN14_06900</name>
    <name evidence="11" type="ORF">FZI19_13320</name>
</gene>
<feature type="binding site" evidence="9">
    <location>
        <position position="231"/>
    </location>
    <ligand>
        <name>Zn(2+)</name>
        <dbReference type="ChEBI" id="CHEBI:29105"/>
        <label>3</label>
    </ligand>
</feature>
<dbReference type="EC" id="3.1.21.2" evidence="9"/>
<evidence type="ECO:0000256" key="3">
    <source>
        <dbReference type="ARBA" id="ARBA00022723"/>
    </source>
</evidence>
<dbReference type="RefSeq" id="WP_075192802.1">
    <property type="nucleotide sequence ID" value="NZ_JADKNN010000050.1"/>
</dbReference>
<dbReference type="HAMAP" id="MF_00152">
    <property type="entry name" value="Nfo"/>
    <property type="match status" value="1"/>
</dbReference>
<feature type="binding site" evidence="9">
    <location>
        <position position="145"/>
    </location>
    <ligand>
        <name>Zn(2+)</name>
        <dbReference type="ChEBI" id="CHEBI:29105"/>
        <label>1</label>
    </ligand>
</feature>
<dbReference type="InterPro" id="IPR001719">
    <property type="entry name" value="AP_endonuc_2"/>
</dbReference>
<dbReference type="FunFam" id="3.20.20.150:FF:000001">
    <property type="entry name" value="Probable endonuclease 4"/>
    <property type="match status" value="1"/>
</dbReference>
<keyword evidence="8 9" id="KW-0234">DNA repair</keyword>
<evidence type="ECO:0000313" key="13">
    <source>
        <dbReference type="Proteomes" id="UP000244378"/>
    </source>
</evidence>
<feature type="binding site" evidence="9">
    <location>
        <position position="261"/>
    </location>
    <ligand>
        <name>Zn(2+)</name>
        <dbReference type="ChEBI" id="CHEBI:29105"/>
        <label>2</label>
    </ligand>
</feature>
<reference evidence="11 14" key="2">
    <citation type="submission" date="2019-08" db="EMBL/GenBank/DDBJ databases">
        <title>Prevalence, distribution, and phylogeny of type two toxin-antitoxin genes possessed by Cronobacter species where C. sakazakii homologs follow sequence type lineages.</title>
        <authorList>
            <person name="Finkelstein S."/>
            <person name="Negrete F."/>
            <person name="Jang H."/>
            <person name="Gopinath G.R."/>
            <person name="Tall B.D."/>
        </authorList>
    </citation>
    <scope>NUCLEOTIDE SEQUENCE [LARGE SCALE GENOMIC DNA]</scope>
    <source>
        <strain evidence="11 14">MOD1_GK1257</strain>
    </source>
</reference>
<feature type="binding site" evidence="9">
    <location>
        <position position="145"/>
    </location>
    <ligand>
        <name>Zn(2+)</name>
        <dbReference type="ChEBI" id="CHEBI:29105"/>
        <label>2</label>
    </ligand>
</feature>
<evidence type="ECO:0000313" key="12">
    <source>
        <dbReference type="EMBL" id="PUX15895.1"/>
    </source>
</evidence>
<dbReference type="SMART" id="SM00518">
    <property type="entry name" value="AP2Ec"/>
    <property type="match status" value="1"/>
</dbReference>
<dbReference type="Gene3D" id="3.20.20.150">
    <property type="entry name" value="Divalent-metal-dependent TIM barrel enzymes"/>
    <property type="match status" value="1"/>
</dbReference>
<evidence type="ECO:0000256" key="6">
    <source>
        <dbReference type="ARBA" id="ARBA00022801"/>
    </source>
</evidence>
<dbReference type="EMBL" id="MSAE01000010">
    <property type="protein sequence ID" value="PUX15895.1"/>
    <property type="molecule type" value="Genomic_DNA"/>
</dbReference>
<sequence length="286" mass="31247">MKFTGAHVSASGGVANAPARAAEIGATAFALFTKNQRQWRAAALTPAVIDAFKAACRQHGFGPGQILPHDSFLINLGHPEPEALEKSRAAFIDELERCAQLGLTLLNFHPGSHLQQISEDACLSRIAESVNIALDKTEGVTAVIENTAGQGSNLGFRFEHLAAIIDQVEDKSRVGVCIDTCHAFAAGYDLRTEADCEKTFAEFDRIVGFQYLRGMHLNDAKSAFASRVDRHHSLGEGNIGFTPFRWIMQQPHFDNIPLILETINPDIWKEEIAWLNAQQTGGAQAR</sequence>
<dbReference type="PROSITE" id="PS51432">
    <property type="entry name" value="AP_NUCLEASE_F2_4"/>
    <property type="match status" value="1"/>
</dbReference>
<dbReference type="PROSITE" id="PS00730">
    <property type="entry name" value="AP_NUCLEASE_F2_2"/>
    <property type="match status" value="1"/>
</dbReference>
<comment type="similarity">
    <text evidence="1 9">Belongs to the AP endonuclease 2 family.</text>
</comment>
<dbReference type="InterPro" id="IPR036237">
    <property type="entry name" value="Xyl_isomerase-like_sf"/>
</dbReference>
<keyword evidence="7 9" id="KW-0862">Zinc</keyword>
<comment type="catalytic activity">
    <reaction evidence="9">
        <text>Endonucleolytic cleavage to 5'-phosphooligonucleotide end-products.</text>
        <dbReference type="EC" id="3.1.21.2"/>
    </reaction>
</comment>
<dbReference type="AlphaFoldDB" id="A0A2T7AVE5"/>
<feature type="binding site" evidence="9">
    <location>
        <position position="69"/>
    </location>
    <ligand>
        <name>Zn(2+)</name>
        <dbReference type="ChEBI" id="CHEBI:29105"/>
        <label>1</label>
    </ligand>
</feature>
<dbReference type="GO" id="GO:0008081">
    <property type="term" value="F:phosphoric diester hydrolase activity"/>
    <property type="evidence" value="ECO:0007669"/>
    <property type="project" value="TreeGrafter"/>
</dbReference>
<dbReference type="GO" id="GO:0008833">
    <property type="term" value="F:deoxyribonuclease IV (phage-T4-induced) activity"/>
    <property type="evidence" value="ECO:0007669"/>
    <property type="project" value="UniProtKB-UniRule"/>
</dbReference>
<name>A0A2T7AVE5_9ENTR</name>
<evidence type="ECO:0000256" key="9">
    <source>
        <dbReference type="HAMAP-Rule" id="MF_00152"/>
    </source>
</evidence>
<evidence type="ECO:0000256" key="7">
    <source>
        <dbReference type="ARBA" id="ARBA00022833"/>
    </source>
</evidence>
<accession>A0A2T7AVE5</accession>
<evidence type="ECO:0000313" key="11">
    <source>
        <dbReference type="EMBL" id="KAB0876991.1"/>
    </source>
</evidence>
<comment type="function">
    <text evidence="9">Endonuclease IV plays a role in DNA repair. It cleaves phosphodiester bonds at apurinic or apyrimidinic (AP) sites, generating a 3'-hydroxyl group and a 5'-terminal sugar phosphate.</text>
</comment>